<dbReference type="Proteomes" id="UP000076962">
    <property type="component" value="Unassembled WGS sequence"/>
</dbReference>
<proteinExistence type="predicted"/>
<organism evidence="1 2">
    <name type="scientific">Candidatus Thiomargarita nelsonii</name>
    <dbReference type="NCBI Taxonomy" id="1003181"/>
    <lineage>
        <taxon>Bacteria</taxon>
        <taxon>Pseudomonadati</taxon>
        <taxon>Pseudomonadota</taxon>
        <taxon>Gammaproteobacteria</taxon>
        <taxon>Thiotrichales</taxon>
        <taxon>Thiotrichaceae</taxon>
        <taxon>Thiomargarita</taxon>
    </lineage>
</organism>
<reference evidence="1 2" key="1">
    <citation type="submission" date="2016-05" db="EMBL/GenBank/DDBJ databases">
        <title>Single-cell genome of chain-forming Candidatus Thiomargarita nelsonii and comparison to other large sulfur-oxidizing bacteria.</title>
        <authorList>
            <person name="Winkel M."/>
            <person name="Salman V."/>
            <person name="Woyke T."/>
            <person name="Schulz-Vogt H."/>
            <person name="Richter M."/>
            <person name="Flood B."/>
            <person name="Bailey J."/>
            <person name="Amann R."/>
            <person name="Mussmann M."/>
        </authorList>
    </citation>
    <scope>NUCLEOTIDE SEQUENCE [LARGE SCALE GENOMIC DNA]</scope>
    <source>
        <strain evidence="1 2">THI036</strain>
    </source>
</reference>
<name>A0A176S6Z6_9GAMM</name>
<accession>A0A176S6Z6</accession>
<protein>
    <submittedName>
        <fullName evidence="1">Uncharacterized protein</fullName>
    </submittedName>
</protein>
<comment type="caution">
    <text evidence="1">The sequence shown here is derived from an EMBL/GenBank/DDBJ whole genome shotgun (WGS) entry which is preliminary data.</text>
</comment>
<dbReference type="EMBL" id="LUTY01000118">
    <property type="protein sequence ID" value="OAD23881.1"/>
    <property type="molecule type" value="Genomic_DNA"/>
</dbReference>
<dbReference type="AlphaFoldDB" id="A0A176S6Z6"/>
<keyword evidence="2" id="KW-1185">Reference proteome</keyword>
<gene>
    <name evidence="1" type="ORF">THIOM_000275</name>
</gene>
<sequence length="58" mass="6612">MVVFSAISRELPNSLIHIDNVRMLFKGLTSPTSQRCLQCPVSFMNLWSIQANLYIILT</sequence>
<evidence type="ECO:0000313" key="1">
    <source>
        <dbReference type="EMBL" id="OAD23881.1"/>
    </source>
</evidence>
<evidence type="ECO:0000313" key="2">
    <source>
        <dbReference type="Proteomes" id="UP000076962"/>
    </source>
</evidence>